<dbReference type="AlphaFoldDB" id="D6WNV1"/>
<accession>D6WNV1</accession>
<evidence type="ECO:0000313" key="8">
    <source>
        <dbReference type="EMBL" id="EFA04389.1"/>
    </source>
</evidence>
<dbReference type="Proteomes" id="UP000007266">
    <property type="component" value="Linkage group 5"/>
</dbReference>
<gene>
    <name evidence="8" type="primary">GLEAN_14687</name>
    <name evidence="8" type="ORF">TcasGA2_TC014687</name>
</gene>
<dbReference type="SUPFAM" id="SSF53474">
    <property type="entry name" value="alpha/beta-Hydrolases"/>
    <property type="match status" value="1"/>
</dbReference>
<dbReference type="eggNOG" id="KOG1516">
    <property type="taxonomic scope" value="Eukaryota"/>
</dbReference>
<dbReference type="STRING" id="7070.D6WNV1"/>
<proteinExistence type="inferred from homology"/>
<keyword evidence="9" id="KW-1185">Reference proteome</keyword>
<keyword evidence="4" id="KW-1015">Disulfide bond</keyword>
<evidence type="ECO:0000313" key="9">
    <source>
        <dbReference type="Proteomes" id="UP000007266"/>
    </source>
</evidence>
<feature type="domain" description="Carboxylesterase type B" evidence="7">
    <location>
        <begin position="22"/>
        <end position="541"/>
    </location>
</feature>
<evidence type="ECO:0000256" key="2">
    <source>
        <dbReference type="ARBA" id="ARBA00022487"/>
    </source>
</evidence>
<name>D6WNV1_TRICA</name>
<dbReference type="HOGENOM" id="CLU_006586_13_2_1"/>
<dbReference type="EMBL" id="KQ971343">
    <property type="protein sequence ID" value="EFA04389.1"/>
    <property type="molecule type" value="Genomic_DNA"/>
</dbReference>
<protein>
    <recommendedName>
        <fullName evidence="6">Carboxylic ester hydrolase</fullName>
        <ecNumber evidence="6">3.1.1.-</ecNumber>
    </recommendedName>
</protein>
<evidence type="ECO:0000259" key="7">
    <source>
        <dbReference type="Pfam" id="PF00135"/>
    </source>
</evidence>
<evidence type="ECO:0000256" key="6">
    <source>
        <dbReference type="RuleBase" id="RU361235"/>
    </source>
</evidence>
<dbReference type="EC" id="3.1.1.-" evidence="6"/>
<comment type="similarity">
    <text evidence="1 6">Belongs to the type-B carboxylesterase/lipase family.</text>
</comment>
<keyword evidence="6" id="KW-0732">Signal</keyword>
<sequence>MKFILLVLFNLVSTFANQDLNPEISTPLGKIQGSTLVSRLNETIFAFRGVRYAQPPIGDLRFKPPVPVNKWSGVYNATSDGPVCPQPTDDPVSEDCLLLNVYTTELPDNDNKPKRPVIVYLHPGGFYSVTGRSDWAGPQYFTDHDIVLVTFNYRLGSLGFISTGEDAPGNNGLKDQVLALKWVKNYIEYFGGDPDMVTLFGYSAGSWSITLHLVSPMSSGLFHKAIIGSGSVLGQWKLPRNQLELAKKQARLVGCPVLNPKDMIACLKSIPAEVLGNSLDGFDEFSYDPVIVWYPVIEDGFGQERFLTEDPIKMFERGDFQKVPIVIGVTKDEFGNRAFPILLNATLTNELSNDFETYAPICFLYERETNKSKEISAALREFYLGNDPLTNSSLQGIADAFADSIIGFAANRAARLISLKNSEPVYYYEFTYQGRFSHFYLPDSNNTIPYGVVHHDDLIYLFYISAMFPFFDDSYPESEMVDKLTLMWSTFAKTGYPIPETGTILAGINWEPFNISSNKYLEIGKEIVLKEGLYQERYNFWNELFPIRKLCF</sequence>
<dbReference type="OrthoDB" id="19653at2759"/>
<keyword evidence="3 6" id="KW-0378">Hydrolase</keyword>
<dbReference type="ESTHER" id="trica-d6wnv1">
    <property type="family name" value="Carb_B_Arthropoda"/>
</dbReference>
<keyword evidence="5" id="KW-0325">Glycoprotein</keyword>
<dbReference type="InParanoid" id="D6WNV1"/>
<dbReference type="Pfam" id="PF00135">
    <property type="entry name" value="COesterase"/>
    <property type="match status" value="1"/>
</dbReference>
<dbReference type="PROSITE" id="PS00122">
    <property type="entry name" value="CARBOXYLESTERASE_B_1"/>
    <property type="match status" value="1"/>
</dbReference>
<feature type="signal peptide" evidence="6">
    <location>
        <begin position="1"/>
        <end position="16"/>
    </location>
</feature>
<dbReference type="KEGG" id="tca:662906"/>
<dbReference type="InterPro" id="IPR029058">
    <property type="entry name" value="AB_hydrolase_fold"/>
</dbReference>
<dbReference type="InterPro" id="IPR019826">
    <property type="entry name" value="Carboxylesterase_B_AS"/>
</dbReference>
<evidence type="ECO:0000256" key="4">
    <source>
        <dbReference type="ARBA" id="ARBA00023157"/>
    </source>
</evidence>
<evidence type="ECO:0000256" key="1">
    <source>
        <dbReference type="ARBA" id="ARBA00005964"/>
    </source>
</evidence>
<dbReference type="PANTHER" id="PTHR11559">
    <property type="entry name" value="CARBOXYLESTERASE"/>
    <property type="match status" value="1"/>
</dbReference>
<reference evidence="8 9" key="1">
    <citation type="journal article" date="2008" name="Nature">
        <title>The genome of the model beetle and pest Tribolium castaneum.</title>
        <authorList>
            <consortium name="Tribolium Genome Sequencing Consortium"/>
            <person name="Richards S."/>
            <person name="Gibbs R.A."/>
            <person name="Weinstock G.M."/>
            <person name="Brown S.J."/>
            <person name="Denell R."/>
            <person name="Beeman R.W."/>
            <person name="Gibbs R."/>
            <person name="Beeman R.W."/>
            <person name="Brown S.J."/>
            <person name="Bucher G."/>
            <person name="Friedrich M."/>
            <person name="Grimmelikhuijzen C.J."/>
            <person name="Klingler M."/>
            <person name="Lorenzen M."/>
            <person name="Richards S."/>
            <person name="Roth S."/>
            <person name="Schroder R."/>
            <person name="Tautz D."/>
            <person name="Zdobnov E.M."/>
            <person name="Muzny D."/>
            <person name="Gibbs R.A."/>
            <person name="Weinstock G.M."/>
            <person name="Attaway T."/>
            <person name="Bell S."/>
            <person name="Buhay C.J."/>
            <person name="Chandrabose M.N."/>
            <person name="Chavez D."/>
            <person name="Clerk-Blankenburg K.P."/>
            <person name="Cree A."/>
            <person name="Dao M."/>
            <person name="Davis C."/>
            <person name="Chacko J."/>
            <person name="Dinh H."/>
            <person name="Dugan-Rocha S."/>
            <person name="Fowler G."/>
            <person name="Garner T.T."/>
            <person name="Garnes J."/>
            <person name="Gnirke A."/>
            <person name="Hawes A."/>
            <person name="Hernandez J."/>
            <person name="Hines S."/>
            <person name="Holder M."/>
            <person name="Hume J."/>
            <person name="Jhangiani S.N."/>
            <person name="Joshi V."/>
            <person name="Khan Z.M."/>
            <person name="Jackson L."/>
            <person name="Kovar C."/>
            <person name="Kowis A."/>
            <person name="Lee S."/>
            <person name="Lewis L.R."/>
            <person name="Margolis J."/>
            <person name="Morgan M."/>
            <person name="Nazareth L.V."/>
            <person name="Nguyen N."/>
            <person name="Okwuonu G."/>
            <person name="Parker D."/>
            <person name="Richards S."/>
            <person name="Ruiz S.J."/>
            <person name="Santibanez J."/>
            <person name="Savard J."/>
            <person name="Scherer S.E."/>
            <person name="Schneider B."/>
            <person name="Sodergren E."/>
            <person name="Tautz D."/>
            <person name="Vattahil S."/>
            <person name="Villasana D."/>
            <person name="White C.S."/>
            <person name="Wright R."/>
            <person name="Park Y."/>
            <person name="Beeman R.W."/>
            <person name="Lord J."/>
            <person name="Oppert B."/>
            <person name="Lorenzen M."/>
            <person name="Brown S."/>
            <person name="Wang L."/>
            <person name="Savard J."/>
            <person name="Tautz D."/>
            <person name="Richards S."/>
            <person name="Weinstock G."/>
            <person name="Gibbs R.A."/>
            <person name="Liu Y."/>
            <person name="Worley K."/>
            <person name="Weinstock G."/>
            <person name="Elsik C.G."/>
            <person name="Reese J.T."/>
            <person name="Elhaik E."/>
            <person name="Landan G."/>
            <person name="Graur D."/>
            <person name="Arensburger P."/>
            <person name="Atkinson P."/>
            <person name="Beeman R.W."/>
            <person name="Beidler J."/>
            <person name="Brown S.J."/>
            <person name="Demuth J.P."/>
            <person name="Drury D.W."/>
            <person name="Du Y.Z."/>
            <person name="Fujiwara H."/>
            <person name="Lorenzen M."/>
            <person name="Maselli V."/>
            <person name="Osanai M."/>
            <person name="Park Y."/>
            <person name="Robertson H.M."/>
            <person name="Tu Z."/>
            <person name="Wang J.J."/>
            <person name="Wang S."/>
            <person name="Richards S."/>
            <person name="Song H."/>
            <person name="Zhang L."/>
            <person name="Sodergren E."/>
            <person name="Werner D."/>
            <person name="Stanke M."/>
            <person name="Morgenstern B."/>
            <person name="Solovyev V."/>
            <person name="Kosarev P."/>
            <person name="Brown G."/>
            <person name="Chen H.C."/>
            <person name="Ermolaeva O."/>
            <person name="Hlavina W."/>
            <person name="Kapustin Y."/>
            <person name="Kiryutin B."/>
            <person name="Kitts P."/>
            <person name="Maglott D."/>
            <person name="Pruitt K."/>
            <person name="Sapojnikov V."/>
            <person name="Souvorov A."/>
            <person name="Mackey A.J."/>
            <person name="Waterhouse R.M."/>
            <person name="Wyder S."/>
            <person name="Zdobnov E.M."/>
            <person name="Zdobnov E.M."/>
            <person name="Wyder S."/>
            <person name="Kriventseva E.V."/>
            <person name="Kadowaki T."/>
            <person name="Bork P."/>
            <person name="Aranda M."/>
            <person name="Bao R."/>
            <person name="Beermann A."/>
            <person name="Berns N."/>
            <person name="Bolognesi R."/>
            <person name="Bonneton F."/>
            <person name="Bopp D."/>
            <person name="Brown S.J."/>
            <person name="Bucher G."/>
            <person name="Butts T."/>
            <person name="Chaumot A."/>
            <person name="Denell R.E."/>
            <person name="Ferrier D.E."/>
            <person name="Friedrich M."/>
            <person name="Gordon C.M."/>
            <person name="Jindra M."/>
            <person name="Klingler M."/>
            <person name="Lan Q."/>
            <person name="Lattorff H.M."/>
            <person name="Laudet V."/>
            <person name="von Levetsow C."/>
            <person name="Liu Z."/>
            <person name="Lutz R."/>
            <person name="Lynch J.A."/>
            <person name="da Fonseca R.N."/>
            <person name="Posnien N."/>
            <person name="Reuter R."/>
            <person name="Roth S."/>
            <person name="Savard J."/>
            <person name="Schinko J.B."/>
            <person name="Schmitt C."/>
            <person name="Schoppmeier M."/>
            <person name="Schroder R."/>
            <person name="Shippy T.D."/>
            <person name="Simonnet F."/>
            <person name="Marques-Souza H."/>
            <person name="Tautz D."/>
            <person name="Tomoyasu Y."/>
            <person name="Trauner J."/>
            <person name="Van der Zee M."/>
            <person name="Vervoort M."/>
            <person name="Wittkopp N."/>
            <person name="Wimmer E.A."/>
            <person name="Yang X."/>
            <person name="Jones A.K."/>
            <person name="Sattelle D.B."/>
            <person name="Ebert P.R."/>
            <person name="Nelson D."/>
            <person name="Scott J.G."/>
            <person name="Beeman R.W."/>
            <person name="Muthukrishnan S."/>
            <person name="Kramer K.J."/>
            <person name="Arakane Y."/>
            <person name="Beeman R.W."/>
            <person name="Zhu Q."/>
            <person name="Hogenkamp D."/>
            <person name="Dixit R."/>
            <person name="Oppert B."/>
            <person name="Jiang H."/>
            <person name="Zou Z."/>
            <person name="Marshall J."/>
            <person name="Elpidina E."/>
            <person name="Vinokurov K."/>
            <person name="Oppert C."/>
            <person name="Zou Z."/>
            <person name="Evans J."/>
            <person name="Lu Z."/>
            <person name="Zhao P."/>
            <person name="Sumathipala N."/>
            <person name="Altincicek B."/>
            <person name="Vilcinskas A."/>
            <person name="Williams M."/>
            <person name="Hultmark D."/>
            <person name="Hetru C."/>
            <person name="Jiang H."/>
            <person name="Grimmelikhuijzen C.J."/>
            <person name="Hauser F."/>
            <person name="Cazzamali G."/>
            <person name="Williamson M."/>
            <person name="Park Y."/>
            <person name="Li B."/>
            <person name="Tanaka Y."/>
            <person name="Predel R."/>
            <person name="Neupert S."/>
            <person name="Schachtner J."/>
            <person name="Verleyen P."/>
            <person name="Raible F."/>
            <person name="Bork P."/>
            <person name="Friedrich M."/>
            <person name="Walden K.K."/>
            <person name="Robertson H.M."/>
            <person name="Angeli S."/>
            <person name="Foret S."/>
            <person name="Bucher G."/>
            <person name="Schuetz S."/>
            <person name="Maleszka R."/>
            <person name="Wimmer E.A."/>
            <person name="Beeman R.W."/>
            <person name="Lorenzen M."/>
            <person name="Tomoyasu Y."/>
            <person name="Miller S.C."/>
            <person name="Grossmann D."/>
            <person name="Bucher G."/>
        </authorList>
    </citation>
    <scope>NUCLEOTIDE SEQUENCE [LARGE SCALE GENOMIC DNA]</scope>
    <source>
        <strain evidence="8 9">Georgia GA2</strain>
    </source>
</reference>
<dbReference type="PhylomeDB" id="D6WNV1"/>
<dbReference type="GO" id="GO:0052689">
    <property type="term" value="F:carboxylic ester hydrolase activity"/>
    <property type="evidence" value="ECO:0007669"/>
    <property type="project" value="UniProtKB-KW"/>
</dbReference>
<keyword evidence="2" id="KW-0719">Serine esterase</keyword>
<organism evidence="8 9">
    <name type="scientific">Tribolium castaneum</name>
    <name type="common">Red flour beetle</name>
    <dbReference type="NCBI Taxonomy" id="7070"/>
    <lineage>
        <taxon>Eukaryota</taxon>
        <taxon>Metazoa</taxon>
        <taxon>Ecdysozoa</taxon>
        <taxon>Arthropoda</taxon>
        <taxon>Hexapoda</taxon>
        <taxon>Insecta</taxon>
        <taxon>Pterygota</taxon>
        <taxon>Neoptera</taxon>
        <taxon>Endopterygota</taxon>
        <taxon>Coleoptera</taxon>
        <taxon>Polyphaga</taxon>
        <taxon>Cucujiformia</taxon>
        <taxon>Tenebrionidae</taxon>
        <taxon>Tenebrionidae incertae sedis</taxon>
        <taxon>Tribolium</taxon>
    </lineage>
</organism>
<dbReference type="OMA" id="DINEKWE"/>
<evidence type="ECO:0000256" key="5">
    <source>
        <dbReference type="ARBA" id="ARBA00023180"/>
    </source>
</evidence>
<dbReference type="InterPro" id="IPR002018">
    <property type="entry name" value="CarbesteraseB"/>
</dbReference>
<reference evidence="8 9" key="2">
    <citation type="journal article" date="2010" name="Nucleic Acids Res.">
        <title>BeetleBase in 2010: revisions to provide comprehensive genomic information for Tribolium castaneum.</title>
        <authorList>
            <person name="Kim H.S."/>
            <person name="Murphy T."/>
            <person name="Xia J."/>
            <person name="Caragea D."/>
            <person name="Park Y."/>
            <person name="Beeman R.W."/>
            <person name="Lorenzen M.D."/>
            <person name="Butcher S."/>
            <person name="Manak J.R."/>
            <person name="Brown S.J."/>
        </authorList>
    </citation>
    <scope>GENOME REANNOTATION</scope>
    <source>
        <strain evidence="8 9">Georgia GA2</strain>
    </source>
</reference>
<dbReference type="Gene3D" id="3.40.50.1820">
    <property type="entry name" value="alpha/beta hydrolase"/>
    <property type="match status" value="1"/>
</dbReference>
<dbReference type="FunFam" id="3.40.50.1820:FF:000155">
    <property type="entry name" value="Carboxylic ester hydrolase"/>
    <property type="match status" value="1"/>
</dbReference>
<evidence type="ECO:0000256" key="3">
    <source>
        <dbReference type="ARBA" id="ARBA00022801"/>
    </source>
</evidence>
<dbReference type="InterPro" id="IPR050309">
    <property type="entry name" value="Type-B_Carboxylest/Lipase"/>
</dbReference>
<feature type="chain" id="PRO_5005126732" description="Carboxylic ester hydrolase" evidence="6">
    <location>
        <begin position="17"/>
        <end position="552"/>
    </location>
</feature>